<name>A0A399ECC6_9DEIN</name>
<dbReference type="Gene3D" id="3.40.1350.10">
    <property type="match status" value="1"/>
</dbReference>
<dbReference type="InterPro" id="IPR011856">
    <property type="entry name" value="tRNA_endonuc-like_dom_sf"/>
</dbReference>
<evidence type="ECO:0000313" key="4">
    <source>
        <dbReference type="Proteomes" id="UP000265715"/>
    </source>
</evidence>
<keyword evidence="4" id="KW-1185">Reference proteome</keyword>
<organism evidence="3 4">
    <name type="scientific">Calidithermus terrae</name>
    <dbReference type="NCBI Taxonomy" id="1408545"/>
    <lineage>
        <taxon>Bacteria</taxon>
        <taxon>Thermotogati</taxon>
        <taxon>Deinococcota</taxon>
        <taxon>Deinococci</taxon>
        <taxon>Thermales</taxon>
        <taxon>Thermaceae</taxon>
        <taxon>Calidithermus</taxon>
    </lineage>
</organism>
<dbReference type="PANTHER" id="PTHR34039">
    <property type="entry name" value="UPF0102 PROTEIN YRAN"/>
    <property type="match status" value="1"/>
</dbReference>
<dbReference type="OrthoDB" id="9802516at2"/>
<accession>A0A399ECC6</accession>
<dbReference type="AlphaFoldDB" id="A0A399ECC6"/>
<dbReference type="Pfam" id="PF02021">
    <property type="entry name" value="UPF0102"/>
    <property type="match status" value="1"/>
</dbReference>
<evidence type="ECO:0000256" key="2">
    <source>
        <dbReference type="HAMAP-Rule" id="MF_00048"/>
    </source>
</evidence>
<dbReference type="Proteomes" id="UP000265715">
    <property type="component" value="Unassembled WGS sequence"/>
</dbReference>
<dbReference type="InterPro" id="IPR003509">
    <property type="entry name" value="UPF0102_YraN-like"/>
</dbReference>
<dbReference type="SUPFAM" id="SSF52980">
    <property type="entry name" value="Restriction endonuclease-like"/>
    <property type="match status" value="1"/>
</dbReference>
<dbReference type="HAMAP" id="MF_00048">
    <property type="entry name" value="UPF0102"/>
    <property type="match status" value="1"/>
</dbReference>
<dbReference type="EMBL" id="QXDL01000162">
    <property type="protein sequence ID" value="RIH81588.1"/>
    <property type="molecule type" value="Genomic_DNA"/>
</dbReference>
<dbReference type="GO" id="GO:0003676">
    <property type="term" value="F:nucleic acid binding"/>
    <property type="evidence" value="ECO:0007669"/>
    <property type="project" value="InterPro"/>
</dbReference>
<comment type="similarity">
    <text evidence="1 2">Belongs to the UPF0102 family.</text>
</comment>
<gene>
    <name evidence="3" type="ORF">Mterra_03064</name>
</gene>
<dbReference type="InterPro" id="IPR011335">
    <property type="entry name" value="Restrct_endonuc-II-like"/>
</dbReference>
<protein>
    <recommendedName>
        <fullName evidence="2">UPF0102 protein Mterra_03064</fullName>
    </recommendedName>
</protein>
<dbReference type="RefSeq" id="WP_119316022.1">
    <property type="nucleotide sequence ID" value="NZ_QXDL01000162.1"/>
</dbReference>
<dbReference type="PANTHER" id="PTHR34039:SF1">
    <property type="entry name" value="UPF0102 PROTEIN YRAN"/>
    <property type="match status" value="1"/>
</dbReference>
<comment type="caution">
    <text evidence="3">The sequence shown here is derived from an EMBL/GenBank/DDBJ whole genome shotgun (WGS) entry which is preliminary data.</text>
</comment>
<evidence type="ECO:0000256" key="1">
    <source>
        <dbReference type="ARBA" id="ARBA00006738"/>
    </source>
</evidence>
<proteinExistence type="inferred from homology"/>
<evidence type="ECO:0000313" key="3">
    <source>
        <dbReference type="EMBL" id="RIH81588.1"/>
    </source>
</evidence>
<reference evidence="3 4" key="1">
    <citation type="submission" date="2018-08" db="EMBL/GenBank/DDBJ databases">
        <title>Meiothermus terrae DSM 26712 genome sequencing project.</title>
        <authorList>
            <person name="Da Costa M.S."/>
            <person name="Albuquerque L."/>
            <person name="Raposo P."/>
            <person name="Froufe H.J.C."/>
            <person name="Barroso C.S."/>
            <person name="Egas C."/>
        </authorList>
    </citation>
    <scope>NUCLEOTIDE SEQUENCE [LARGE SCALE GENOMIC DNA]</scope>
    <source>
        <strain evidence="3 4">DSM 26712</strain>
    </source>
</reference>
<sequence>MKGAWAEAVARKHLLAKGYALLGQNRRTPYGEIDLWMRQGEVYVAVEVKQRRDGRFGTPLEALTPQKYERLWRSALYLLGRDDLPVRFEAVLVYGTPRRFRLEHLPIEP</sequence>